<dbReference type="EMBL" id="MU004291">
    <property type="protein sequence ID" value="KAF2661973.1"/>
    <property type="molecule type" value="Genomic_DNA"/>
</dbReference>
<organism evidence="2 3">
    <name type="scientific">Lophiostoma macrostomum CBS 122681</name>
    <dbReference type="NCBI Taxonomy" id="1314788"/>
    <lineage>
        <taxon>Eukaryota</taxon>
        <taxon>Fungi</taxon>
        <taxon>Dikarya</taxon>
        <taxon>Ascomycota</taxon>
        <taxon>Pezizomycotina</taxon>
        <taxon>Dothideomycetes</taxon>
        <taxon>Pleosporomycetidae</taxon>
        <taxon>Pleosporales</taxon>
        <taxon>Lophiostomataceae</taxon>
        <taxon>Lophiostoma</taxon>
    </lineage>
</organism>
<evidence type="ECO:0000256" key="1">
    <source>
        <dbReference type="SAM" id="MobiDB-lite"/>
    </source>
</evidence>
<evidence type="ECO:0000313" key="2">
    <source>
        <dbReference type="EMBL" id="KAF2661973.1"/>
    </source>
</evidence>
<protein>
    <submittedName>
        <fullName evidence="2">Uncharacterized protein</fullName>
    </submittedName>
</protein>
<feature type="compositionally biased region" description="Low complexity" evidence="1">
    <location>
        <begin position="137"/>
        <end position="153"/>
    </location>
</feature>
<gene>
    <name evidence="2" type="ORF">K491DRAFT_585988</name>
</gene>
<dbReference type="AlphaFoldDB" id="A0A6A6TSR8"/>
<feature type="region of interest" description="Disordered" evidence="1">
    <location>
        <begin position="255"/>
        <end position="286"/>
    </location>
</feature>
<accession>A0A6A6TSR8</accession>
<keyword evidence="3" id="KW-1185">Reference proteome</keyword>
<evidence type="ECO:0000313" key="3">
    <source>
        <dbReference type="Proteomes" id="UP000799324"/>
    </source>
</evidence>
<proteinExistence type="predicted"/>
<reference evidence="2" key="1">
    <citation type="journal article" date="2020" name="Stud. Mycol.">
        <title>101 Dothideomycetes genomes: a test case for predicting lifestyles and emergence of pathogens.</title>
        <authorList>
            <person name="Haridas S."/>
            <person name="Albert R."/>
            <person name="Binder M."/>
            <person name="Bloem J."/>
            <person name="Labutti K."/>
            <person name="Salamov A."/>
            <person name="Andreopoulos B."/>
            <person name="Baker S."/>
            <person name="Barry K."/>
            <person name="Bills G."/>
            <person name="Bluhm B."/>
            <person name="Cannon C."/>
            <person name="Castanera R."/>
            <person name="Culley D."/>
            <person name="Daum C."/>
            <person name="Ezra D."/>
            <person name="Gonzalez J."/>
            <person name="Henrissat B."/>
            <person name="Kuo A."/>
            <person name="Liang C."/>
            <person name="Lipzen A."/>
            <person name="Lutzoni F."/>
            <person name="Magnuson J."/>
            <person name="Mondo S."/>
            <person name="Nolan M."/>
            <person name="Ohm R."/>
            <person name="Pangilinan J."/>
            <person name="Park H.-J."/>
            <person name="Ramirez L."/>
            <person name="Alfaro M."/>
            <person name="Sun H."/>
            <person name="Tritt A."/>
            <person name="Yoshinaga Y."/>
            <person name="Zwiers L.-H."/>
            <person name="Turgeon B."/>
            <person name="Goodwin S."/>
            <person name="Spatafora J."/>
            <person name="Crous P."/>
            <person name="Grigoriev I."/>
        </authorList>
    </citation>
    <scope>NUCLEOTIDE SEQUENCE</scope>
    <source>
        <strain evidence="2">CBS 122681</strain>
    </source>
</reference>
<feature type="compositionally biased region" description="Gly residues" evidence="1">
    <location>
        <begin position="257"/>
        <end position="266"/>
    </location>
</feature>
<sequence>MAVARRAASQSLGLRSVHLRIQPRPANLSESREIYRVMQRFGEISTYKHLRYEYHSPADNIALAIYRDADAAQAALNASPLRFSLERIAADISPSPSSSSPEDSDDASAYNDRAPGASSPRPPPTDDIDDIMRPGHLLNPLPSSLPSTSLSPTRPAPLPLAPAPTILKTSQKYFQITLDRSRVVHQDFVQRQPYWKQFEPMRSLAQEELRKVVPLLGLSDVSRRPPNAHRTPNHVLRLMSEYVDRWMPRLSEMYEEGGAGVGSGRGGSERAGGERGRERERKKRGR</sequence>
<feature type="compositionally biased region" description="Low complexity" evidence="1">
    <location>
        <begin position="92"/>
        <end position="119"/>
    </location>
</feature>
<dbReference type="Proteomes" id="UP000799324">
    <property type="component" value="Unassembled WGS sequence"/>
</dbReference>
<feature type="compositionally biased region" description="Basic and acidic residues" evidence="1">
    <location>
        <begin position="267"/>
        <end position="279"/>
    </location>
</feature>
<feature type="region of interest" description="Disordered" evidence="1">
    <location>
        <begin position="92"/>
        <end position="163"/>
    </location>
</feature>
<dbReference type="OrthoDB" id="5367448at2759"/>
<name>A0A6A6TSR8_9PLEO</name>